<dbReference type="InterPro" id="IPR002575">
    <property type="entry name" value="Aminoglycoside_PTrfase"/>
</dbReference>
<keyword evidence="3" id="KW-1185">Reference proteome</keyword>
<dbReference type="Gene3D" id="3.90.1200.10">
    <property type="match status" value="1"/>
</dbReference>
<reference evidence="3" key="1">
    <citation type="journal article" date="2019" name="Int. J. Syst. Evol. Microbiol.">
        <title>The Global Catalogue of Microorganisms (GCM) 10K type strain sequencing project: providing services to taxonomists for standard genome sequencing and annotation.</title>
        <authorList>
            <consortium name="The Broad Institute Genomics Platform"/>
            <consortium name="The Broad Institute Genome Sequencing Center for Infectious Disease"/>
            <person name="Wu L."/>
            <person name="Ma J."/>
        </authorList>
    </citation>
    <scope>NUCLEOTIDE SEQUENCE [LARGE SCALE GENOMIC DNA]</scope>
    <source>
        <strain evidence="3">JCM 16548</strain>
    </source>
</reference>
<evidence type="ECO:0000259" key="1">
    <source>
        <dbReference type="Pfam" id="PF01636"/>
    </source>
</evidence>
<organism evidence="2 3">
    <name type="scientific">Microlunatus aurantiacus</name>
    <dbReference type="NCBI Taxonomy" id="446786"/>
    <lineage>
        <taxon>Bacteria</taxon>
        <taxon>Bacillati</taxon>
        <taxon>Actinomycetota</taxon>
        <taxon>Actinomycetes</taxon>
        <taxon>Propionibacteriales</taxon>
        <taxon>Propionibacteriaceae</taxon>
        <taxon>Microlunatus</taxon>
    </lineage>
</organism>
<dbReference type="RefSeq" id="WP_344811849.1">
    <property type="nucleotide sequence ID" value="NZ_BAAAYX010000004.1"/>
</dbReference>
<dbReference type="InterPro" id="IPR011009">
    <property type="entry name" value="Kinase-like_dom_sf"/>
</dbReference>
<evidence type="ECO:0000313" key="2">
    <source>
        <dbReference type="EMBL" id="GAA3700504.1"/>
    </source>
</evidence>
<dbReference type="EMBL" id="BAAAYX010000004">
    <property type="protein sequence ID" value="GAA3700504.1"/>
    <property type="molecule type" value="Genomic_DNA"/>
</dbReference>
<evidence type="ECO:0000313" key="3">
    <source>
        <dbReference type="Proteomes" id="UP001500051"/>
    </source>
</evidence>
<proteinExistence type="predicted"/>
<dbReference type="Pfam" id="PF01636">
    <property type="entry name" value="APH"/>
    <property type="match status" value="1"/>
</dbReference>
<feature type="domain" description="Aminoglycoside phosphotransferase" evidence="1">
    <location>
        <begin position="25"/>
        <end position="245"/>
    </location>
</feature>
<dbReference type="SUPFAM" id="SSF56112">
    <property type="entry name" value="Protein kinase-like (PK-like)"/>
    <property type="match status" value="1"/>
</dbReference>
<gene>
    <name evidence="2" type="ORF">GCM10022204_16540</name>
</gene>
<sequence>MRSGDWFADRFGLPRPATLEGPVDRGLQGQVWRLTCSGRAYAVKEALVPIDPAQVGAAYALQLRAEAAGVRAPRQLLTRDGEPAAYVDGETLRVFDWVELAAPDRELDPGALGRSLAALHRAGGPAGAPVDPWFVDPVGRDHWRELLAELTLAEAPFAGALAAVTDELAASEAIMQPPRDVIVCHRDLWADNVRAVAPGDPGRTTPDPVVIDWDNCGPASAAGELAMVLVEFGTSTARARQLHDAYVDGGGPARLTGIGDFTMPIAVLHHLVELAARQWLAASGDLARGRAAERVTEFTDDPFFLADGHRLLDAVSGSAEPAG</sequence>
<accession>A0ABP7D499</accession>
<dbReference type="Proteomes" id="UP001500051">
    <property type="component" value="Unassembled WGS sequence"/>
</dbReference>
<comment type="caution">
    <text evidence="2">The sequence shown here is derived from an EMBL/GenBank/DDBJ whole genome shotgun (WGS) entry which is preliminary data.</text>
</comment>
<name>A0ABP7D499_9ACTN</name>
<protein>
    <recommendedName>
        <fullName evidence="1">Aminoglycoside phosphotransferase domain-containing protein</fullName>
    </recommendedName>
</protein>